<sequence>MTWSDYTTFLVFALLIALAPGPDTLVVLKNGLAGGFRAGLTTICGITTGCLIQATAVGFGLGAFVVRYQVVFEVIRWAGVVYLCYLGIQALRAAKRGDYAQVGMQRQNTRLWRRFTEGFLTNITNPKELVFFLSVLPQFLDPATATTLDALALAYTVVAAGVIWQLAVLVGVHKVRMWISRTGVRRAIDALTGTALVGFGVALATE</sequence>
<dbReference type="PIRSF" id="PIRSF006324">
    <property type="entry name" value="LeuE"/>
    <property type="match status" value="1"/>
</dbReference>
<evidence type="ECO:0000256" key="1">
    <source>
        <dbReference type="ARBA" id="ARBA00004651"/>
    </source>
</evidence>
<evidence type="ECO:0000256" key="6">
    <source>
        <dbReference type="SAM" id="Phobius"/>
    </source>
</evidence>
<accession>A0A2W4JC35</accession>
<comment type="caution">
    <text evidence="7">The sequence shown here is derived from an EMBL/GenBank/DDBJ whole genome shotgun (WGS) entry which is preliminary data.</text>
</comment>
<name>A0A2W4JC35_9PSEU</name>
<evidence type="ECO:0000256" key="5">
    <source>
        <dbReference type="ARBA" id="ARBA00023136"/>
    </source>
</evidence>
<proteinExistence type="predicted"/>
<protein>
    <submittedName>
        <fullName evidence="7">Lysine transporter LysE</fullName>
    </submittedName>
</protein>
<evidence type="ECO:0000256" key="4">
    <source>
        <dbReference type="ARBA" id="ARBA00022989"/>
    </source>
</evidence>
<dbReference type="Pfam" id="PF01810">
    <property type="entry name" value="LysE"/>
    <property type="match status" value="1"/>
</dbReference>
<keyword evidence="2" id="KW-1003">Cell membrane</keyword>
<dbReference type="InterPro" id="IPR001123">
    <property type="entry name" value="LeuE-type"/>
</dbReference>
<keyword evidence="5 6" id="KW-0472">Membrane</keyword>
<organism evidence="7">
    <name type="scientific">Thermocrispum agreste</name>
    <dbReference type="NCBI Taxonomy" id="37925"/>
    <lineage>
        <taxon>Bacteria</taxon>
        <taxon>Bacillati</taxon>
        <taxon>Actinomycetota</taxon>
        <taxon>Actinomycetes</taxon>
        <taxon>Pseudonocardiales</taxon>
        <taxon>Pseudonocardiaceae</taxon>
        <taxon>Thermocrispum</taxon>
    </lineage>
</organism>
<dbReference type="GO" id="GO:0015171">
    <property type="term" value="F:amino acid transmembrane transporter activity"/>
    <property type="evidence" value="ECO:0007669"/>
    <property type="project" value="TreeGrafter"/>
</dbReference>
<keyword evidence="3 6" id="KW-0812">Transmembrane</keyword>
<feature type="transmembrane region" description="Helical" evidence="6">
    <location>
        <begin position="74"/>
        <end position="94"/>
    </location>
</feature>
<dbReference type="PANTHER" id="PTHR30086:SF20">
    <property type="entry name" value="ARGININE EXPORTER PROTEIN ARGO-RELATED"/>
    <property type="match status" value="1"/>
</dbReference>
<dbReference type="PANTHER" id="PTHR30086">
    <property type="entry name" value="ARGININE EXPORTER PROTEIN ARGO"/>
    <property type="match status" value="1"/>
</dbReference>
<reference evidence="7" key="1">
    <citation type="submission" date="2018-05" db="EMBL/GenBank/DDBJ databases">
        <authorList>
            <person name="Lanie J.A."/>
            <person name="Ng W.-L."/>
            <person name="Kazmierczak K.M."/>
            <person name="Andrzejewski T.M."/>
            <person name="Davidsen T.M."/>
            <person name="Wayne K.J."/>
            <person name="Tettelin H."/>
            <person name="Glass J.I."/>
            <person name="Rusch D."/>
            <person name="Podicherti R."/>
            <person name="Tsui H.-C.T."/>
            <person name="Winkler M.E."/>
        </authorList>
    </citation>
    <scope>NUCLEOTIDE SEQUENCE</scope>
    <source>
        <strain evidence="7">ZC4RG45</strain>
    </source>
</reference>
<dbReference type="AlphaFoldDB" id="A0A2W4JC35"/>
<keyword evidence="4 6" id="KW-1133">Transmembrane helix</keyword>
<dbReference type="EMBL" id="QGUI01000354">
    <property type="protein sequence ID" value="PZM96832.1"/>
    <property type="molecule type" value="Genomic_DNA"/>
</dbReference>
<dbReference type="GO" id="GO:0005886">
    <property type="term" value="C:plasma membrane"/>
    <property type="evidence" value="ECO:0007669"/>
    <property type="project" value="UniProtKB-SubCell"/>
</dbReference>
<evidence type="ECO:0000256" key="2">
    <source>
        <dbReference type="ARBA" id="ARBA00022475"/>
    </source>
</evidence>
<evidence type="ECO:0000256" key="3">
    <source>
        <dbReference type="ARBA" id="ARBA00022692"/>
    </source>
</evidence>
<feature type="transmembrane region" description="Helical" evidence="6">
    <location>
        <begin position="40"/>
        <end position="68"/>
    </location>
</feature>
<feature type="transmembrane region" description="Helical" evidence="6">
    <location>
        <begin position="6"/>
        <end position="28"/>
    </location>
</feature>
<evidence type="ECO:0000313" key="7">
    <source>
        <dbReference type="EMBL" id="PZM96832.1"/>
    </source>
</evidence>
<gene>
    <name evidence="7" type="ORF">DIU77_10150</name>
</gene>
<feature type="transmembrane region" description="Helical" evidence="6">
    <location>
        <begin position="152"/>
        <end position="172"/>
    </location>
</feature>
<comment type="subcellular location">
    <subcellularLocation>
        <location evidence="1">Cell membrane</location>
        <topology evidence="1">Multi-pass membrane protein</topology>
    </subcellularLocation>
</comment>